<dbReference type="Pfam" id="PF12796">
    <property type="entry name" value="Ank_2"/>
    <property type="match status" value="1"/>
</dbReference>
<feature type="repeat" description="ANK" evidence="8">
    <location>
        <begin position="681"/>
        <end position="713"/>
    </location>
</feature>
<feature type="repeat" description="ANK" evidence="8">
    <location>
        <begin position="648"/>
        <end position="680"/>
    </location>
</feature>
<protein>
    <recommendedName>
        <fullName evidence="10">Palmitoyltransferase DHHC domain-containing protein</fullName>
    </recommendedName>
</protein>
<feature type="transmembrane region" description="Helical" evidence="9">
    <location>
        <begin position="784"/>
        <end position="805"/>
    </location>
</feature>
<dbReference type="PANTHER" id="PTHR24161:SF121">
    <property type="entry name" value="M-PHASE PHOSPHOPROTEIN 8"/>
    <property type="match status" value="1"/>
</dbReference>
<dbReference type="EMBL" id="QUTG01002410">
    <property type="protein sequence ID" value="RHY96360.1"/>
    <property type="molecule type" value="Genomic_DNA"/>
</dbReference>
<dbReference type="SMART" id="SM00248">
    <property type="entry name" value="ANK"/>
    <property type="match status" value="5"/>
</dbReference>
<dbReference type="GO" id="GO:0003677">
    <property type="term" value="F:DNA binding"/>
    <property type="evidence" value="ECO:0007669"/>
    <property type="project" value="InterPro"/>
</dbReference>
<comment type="subcellular location">
    <subcellularLocation>
        <location evidence="1">Membrane</location>
        <topology evidence="1">Multi-pass membrane protein</topology>
    </subcellularLocation>
</comment>
<evidence type="ECO:0000256" key="6">
    <source>
        <dbReference type="ARBA" id="ARBA00023136"/>
    </source>
</evidence>
<evidence type="ECO:0000256" key="2">
    <source>
        <dbReference type="ARBA" id="ARBA00022692"/>
    </source>
</evidence>
<dbReference type="AlphaFoldDB" id="A0A418DL30"/>
<keyword evidence="6 9" id="KW-0472">Membrane</keyword>
<keyword evidence="7" id="KW-0233">DNA recombination</keyword>
<dbReference type="GO" id="GO:0015074">
    <property type="term" value="P:DNA integration"/>
    <property type="evidence" value="ECO:0007669"/>
    <property type="project" value="InterPro"/>
</dbReference>
<dbReference type="Proteomes" id="UP000285712">
    <property type="component" value="Unassembled WGS sequence"/>
</dbReference>
<reference evidence="11 12" key="1">
    <citation type="submission" date="2018-08" db="EMBL/GenBank/DDBJ databases">
        <title>Aphanomyces genome sequencing and annotation.</title>
        <authorList>
            <person name="Minardi D."/>
            <person name="Oidtmann B."/>
            <person name="Van Der Giezen M."/>
            <person name="Studholme D.J."/>
        </authorList>
    </citation>
    <scope>NUCLEOTIDE SEQUENCE [LARGE SCALE GENOMIC DNA]</scope>
    <source>
        <strain evidence="11 12">Sv</strain>
    </source>
</reference>
<keyword evidence="5 8" id="KW-0040">ANK repeat</keyword>
<evidence type="ECO:0000313" key="12">
    <source>
        <dbReference type="Proteomes" id="UP000285712"/>
    </source>
</evidence>
<dbReference type="Pfam" id="PF00023">
    <property type="entry name" value="Ank"/>
    <property type="match status" value="1"/>
</dbReference>
<evidence type="ECO:0000259" key="10">
    <source>
        <dbReference type="Pfam" id="PF01529"/>
    </source>
</evidence>
<accession>A0A418DL30</accession>
<comment type="caution">
    <text evidence="11">The sequence shown here is derived from an EMBL/GenBank/DDBJ whole genome shotgun (WGS) entry which is preliminary data.</text>
</comment>
<dbReference type="PROSITE" id="PS50088">
    <property type="entry name" value="ANK_REPEAT"/>
    <property type="match status" value="3"/>
</dbReference>
<dbReference type="InterPro" id="IPR001594">
    <property type="entry name" value="Palmitoyltrfase_DHHC"/>
</dbReference>
<dbReference type="SUPFAM" id="SSF56349">
    <property type="entry name" value="DNA breaking-rejoining enzymes"/>
    <property type="match status" value="1"/>
</dbReference>
<dbReference type="Pfam" id="PF01529">
    <property type="entry name" value="DHHC"/>
    <property type="match status" value="1"/>
</dbReference>
<keyword evidence="4 9" id="KW-1133">Transmembrane helix</keyword>
<feature type="transmembrane region" description="Helical" evidence="9">
    <location>
        <begin position="914"/>
        <end position="935"/>
    </location>
</feature>
<dbReference type="SUPFAM" id="SSF48403">
    <property type="entry name" value="Ankyrin repeat"/>
    <property type="match status" value="1"/>
</dbReference>
<evidence type="ECO:0000256" key="3">
    <source>
        <dbReference type="ARBA" id="ARBA00022737"/>
    </source>
</evidence>
<dbReference type="InterPro" id="IPR002110">
    <property type="entry name" value="Ankyrin_rpt"/>
</dbReference>
<proteinExistence type="predicted"/>
<evidence type="ECO:0000256" key="8">
    <source>
        <dbReference type="PROSITE-ProRule" id="PRU00023"/>
    </source>
</evidence>
<evidence type="ECO:0000256" key="1">
    <source>
        <dbReference type="ARBA" id="ARBA00004141"/>
    </source>
</evidence>
<evidence type="ECO:0000256" key="4">
    <source>
        <dbReference type="ARBA" id="ARBA00022989"/>
    </source>
</evidence>
<feature type="repeat" description="ANK" evidence="8">
    <location>
        <begin position="714"/>
        <end position="746"/>
    </location>
</feature>
<dbReference type="Gene3D" id="1.10.443.10">
    <property type="entry name" value="Intergrase catalytic core"/>
    <property type="match status" value="1"/>
</dbReference>
<dbReference type="VEuPathDB" id="FungiDB:H257_11778"/>
<dbReference type="PROSITE" id="PS50216">
    <property type="entry name" value="DHHC"/>
    <property type="match status" value="1"/>
</dbReference>
<evidence type="ECO:0000256" key="5">
    <source>
        <dbReference type="ARBA" id="ARBA00023043"/>
    </source>
</evidence>
<keyword evidence="3" id="KW-0677">Repeat</keyword>
<feature type="transmembrane region" description="Helical" evidence="9">
    <location>
        <begin position="622"/>
        <end position="642"/>
    </location>
</feature>
<dbReference type="Gene3D" id="1.25.40.20">
    <property type="entry name" value="Ankyrin repeat-containing domain"/>
    <property type="match status" value="1"/>
</dbReference>
<dbReference type="PANTHER" id="PTHR24161">
    <property type="entry name" value="ANK_REP_REGION DOMAIN-CONTAINING PROTEIN-RELATED"/>
    <property type="match status" value="1"/>
</dbReference>
<dbReference type="InterPro" id="IPR036770">
    <property type="entry name" value="Ankyrin_rpt-contain_sf"/>
</dbReference>
<feature type="transmembrane region" description="Helical" evidence="9">
    <location>
        <begin position="811"/>
        <end position="833"/>
    </location>
</feature>
<dbReference type="GO" id="GO:0016409">
    <property type="term" value="F:palmitoyltransferase activity"/>
    <property type="evidence" value="ECO:0007669"/>
    <property type="project" value="InterPro"/>
</dbReference>
<evidence type="ECO:0000256" key="9">
    <source>
        <dbReference type="SAM" id="Phobius"/>
    </source>
</evidence>
<gene>
    <name evidence="11" type="ORF">DYB35_009030</name>
</gene>
<feature type="transmembrane region" description="Helical" evidence="9">
    <location>
        <begin position="853"/>
        <end position="875"/>
    </location>
</feature>
<name>A0A418DL30_APHAT</name>
<dbReference type="GO" id="GO:0016020">
    <property type="term" value="C:membrane"/>
    <property type="evidence" value="ECO:0007669"/>
    <property type="project" value="UniProtKB-SubCell"/>
</dbReference>
<dbReference type="PROSITE" id="PS50297">
    <property type="entry name" value="ANK_REP_REGION"/>
    <property type="match status" value="3"/>
</dbReference>
<organism evidence="11 12">
    <name type="scientific">Aphanomyces astaci</name>
    <name type="common">Crayfish plague agent</name>
    <dbReference type="NCBI Taxonomy" id="112090"/>
    <lineage>
        <taxon>Eukaryota</taxon>
        <taxon>Sar</taxon>
        <taxon>Stramenopiles</taxon>
        <taxon>Oomycota</taxon>
        <taxon>Saprolegniomycetes</taxon>
        <taxon>Saprolegniales</taxon>
        <taxon>Verrucalvaceae</taxon>
        <taxon>Aphanomyces</taxon>
    </lineage>
</organism>
<keyword evidence="2 9" id="KW-0812">Transmembrane</keyword>
<sequence length="985" mass="107657">MFRTASGVRRGLRPLLSTPRCSYAVDSFPRSQLPHLAKKFNKPESLLEPFIVALEDNWYTSASDIVALTSTDASTLNIPLRAIQFLQEQAVASTSFSTNSNTPLDTSSTFEVEPATSALDEALAAALSDSTTTTRKPQVHTPYDEVRIGKKKMTTYGLTEGSISPKLDQQLQNYLAHMTTATLGQQEPPIRMEGDDITLDVLIPTSEAKSAQLVFQYIQWLRLTRKASPNYCANMIRAMLKLAKYLHGQHSSLDPTYGDKAFDDIPVIRELRKMHKTTSLQSAQSLRSVDEEKCVMLGIFSGIPDRQRTLREIEIGRTLHQNAAGQWTITHGPDDYKTGKAYGERPPLVIPDHIVPYLTAFLSTWRQELKPTNNHAILFCNTKGEPATADFIYRTFTRAIYRLTGKKTNPHLLRDSIVTYLRGQSSATEKDLEALAIYMGHRYHMSMESALNGAPLKGLVDATERTPLVGKAQAISSSLSPSSYKSCSSPAASYQVLVGSPYLDAQQPENSPSPPEGESILYLDDGLELSKSPSQLTTVQSLFFDSCLAGDAFQAQRLVESVAGDDELRSLVTVVHPKYHMTVLMATAFYDQPLVMRYLLDLKLCRQAVNAQAGVERHNATALMLVQSVTCGLMLLQAGAFVHSQNSTGMTPLHYAASAGHAGLVSLLLTRGADPNAVDHRGATALHWAVYEGFQYTAMLLVGQGTDMSVQDTQGQTALMIAAALNDAFLVKQLVLEGAPLKAVDRKGRTALVIATQASNRECIHALTSGSSDRWIATMSRKGATVVFFWIALVSTTVLSLLFAVPCMSSFPVGLAGVVLALGGVTCVSYVYVWLADPGWINNCVGQHNHRGFVVFLASLSSLCLLLALISLLVLTGVVPLVPADSTAAIWEAHLPHFLHSIRPSQAGYTLHLIHVYILVVGVAFGGPTLVLLGLQARNIAVNLTTNEMFNKAKYSYLKDMDDEFYNPFDKGVGANCLAFWLCRN</sequence>
<evidence type="ECO:0000256" key="7">
    <source>
        <dbReference type="ARBA" id="ARBA00023172"/>
    </source>
</evidence>
<dbReference type="GO" id="GO:0006310">
    <property type="term" value="P:DNA recombination"/>
    <property type="evidence" value="ECO:0007669"/>
    <property type="project" value="UniProtKB-KW"/>
</dbReference>
<feature type="domain" description="Palmitoyltransferase DHHC" evidence="10">
    <location>
        <begin position="840"/>
        <end position="952"/>
    </location>
</feature>
<dbReference type="InterPro" id="IPR011010">
    <property type="entry name" value="DNA_brk_join_enz"/>
</dbReference>
<evidence type="ECO:0000313" key="11">
    <source>
        <dbReference type="EMBL" id="RHY96360.1"/>
    </source>
</evidence>
<dbReference type="InterPro" id="IPR013762">
    <property type="entry name" value="Integrase-like_cat_sf"/>
</dbReference>